<evidence type="ECO:0000313" key="2">
    <source>
        <dbReference type="Proteomes" id="UP001050975"/>
    </source>
</evidence>
<comment type="caution">
    <text evidence="1">The sequence shown here is derived from an EMBL/GenBank/DDBJ whole genome shotgun (WGS) entry which is preliminary data.</text>
</comment>
<dbReference type="AlphaFoldDB" id="A0AAV3XNA3"/>
<dbReference type="Proteomes" id="UP001050975">
    <property type="component" value="Unassembled WGS sequence"/>
</dbReference>
<proteinExistence type="predicted"/>
<name>A0AAV3XNA3_9CYAN</name>
<sequence length="58" mass="6130">MGNGKKYQLPITNYPLPITHYLNVGRRLPLDCGAVSGETVGLNAGSGSGIAYLMNAHQ</sequence>
<reference evidence="1" key="1">
    <citation type="submission" date="2019-10" db="EMBL/GenBank/DDBJ databases">
        <title>Draft genome sequece of Microseira wollei NIES-4236.</title>
        <authorList>
            <person name="Yamaguchi H."/>
            <person name="Suzuki S."/>
            <person name="Kawachi M."/>
        </authorList>
    </citation>
    <scope>NUCLEOTIDE SEQUENCE</scope>
    <source>
        <strain evidence="1">NIES-4236</strain>
    </source>
</reference>
<accession>A0AAV3XNA3</accession>
<dbReference type="EMBL" id="BLAY01000156">
    <property type="protein sequence ID" value="GET42266.1"/>
    <property type="molecule type" value="Genomic_DNA"/>
</dbReference>
<organism evidence="1 2">
    <name type="scientific">Microseira wollei NIES-4236</name>
    <dbReference type="NCBI Taxonomy" id="2530354"/>
    <lineage>
        <taxon>Bacteria</taxon>
        <taxon>Bacillati</taxon>
        <taxon>Cyanobacteriota</taxon>
        <taxon>Cyanophyceae</taxon>
        <taxon>Oscillatoriophycideae</taxon>
        <taxon>Aerosakkonematales</taxon>
        <taxon>Aerosakkonemataceae</taxon>
        <taxon>Microseira</taxon>
    </lineage>
</organism>
<evidence type="ECO:0000313" key="1">
    <source>
        <dbReference type="EMBL" id="GET42266.1"/>
    </source>
</evidence>
<gene>
    <name evidence="1" type="ORF">MiSe_70800</name>
</gene>
<keyword evidence="2" id="KW-1185">Reference proteome</keyword>
<protein>
    <submittedName>
        <fullName evidence="1">Uncharacterized protein</fullName>
    </submittedName>
</protein>